<sequence length="121" mass="13804">MDDAVQTEKVEHIIIDNLQFMLGSSASTSVKNGFEEKFQRQDSLYGGAKLTQEADNVLLIQEEVDSAFPKRYIQVAKNRYDGQLGRVDLRFNRERKSFRPKDGNLSNPVQLGNSTKFVTFE</sequence>
<dbReference type="Gene3D" id="3.40.50.300">
    <property type="entry name" value="P-loop containing nucleotide triphosphate hydrolases"/>
    <property type="match status" value="1"/>
</dbReference>
<dbReference type="AlphaFoldDB" id="A0ABD2QAJ2"/>
<name>A0ABD2QAJ2_9PLAT</name>
<dbReference type="InterPro" id="IPR027417">
    <property type="entry name" value="P-loop_NTPase"/>
</dbReference>
<keyword evidence="2" id="KW-1185">Reference proteome</keyword>
<proteinExistence type="predicted"/>
<dbReference type="PANTHER" id="PTHR12873">
    <property type="entry name" value="T7-LIKE MITOCHONDRIAL DNA HELICASE"/>
    <property type="match status" value="1"/>
</dbReference>
<organism evidence="1 2">
    <name type="scientific">Cichlidogyrus casuarinus</name>
    <dbReference type="NCBI Taxonomy" id="1844966"/>
    <lineage>
        <taxon>Eukaryota</taxon>
        <taxon>Metazoa</taxon>
        <taxon>Spiralia</taxon>
        <taxon>Lophotrochozoa</taxon>
        <taxon>Platyhelminthes</taxon>
        <taxon>Monogenea</taxon>
        <taxon>Monopisthocotylea</taxon>
        <taxon>Dactylogyridea</taxon>
        <taxon>Ancyrocephalidae</taxon>
        <taxon>Cichlidogyrus</taxon>
    </lineage>
</organism>
<gene>
    <name evidence="1" type="ORF">Ciccas_005604</name>
</gene>
<dbReference type="PANTHER" id="PTHR12873:SF0">
    <property type="entry name" value="TWINKLE MTDNA HELICASE"/>
    <property type="match status" value="1"/>
</dbReference>
<protein>
    <submittedName>
        <fullName evidence="1">Uncharacterized protein</fullName>
    </submittedName>
</protein>
<dbReference type="InterPro" id="IPR027032">
    <property type="entry name" value="Twinkle-like"/>
</dbReference>
<evidence type="ECO:0000313" key="1">
    <source>
        <dbReference type="EMBL" id="KAL3315761.1"/>
    </source>
</evidence>
<dbReference type="Proteomes" id="UP001626550">
    <property type="component" value="Unassembled WGS sequence"/>
</dbReference>
<comment type="caution">
    <text evidence="1">The sequence shown here is derived from an EMBL/GenBank/DDBJ whole genome shotgun (WGS) entry which is preliminary data.</text>
</comment>
<reference evidence="1 2" key="1">
    <citation type="submission" date="2024-11" db="EMBL/GenBank/DDBJ databases">
        <title>Adaptive evolution of stress response genes in parasites aligns with host niche diversity.</title>
        <authorList>
            <person name="Hahn C."/>
            <person name="Resl P."/>
        </authorList>
    </citation>
    <scope>NUCLEOTIDE SEQUENCE [LARGE SCALE GENOMIC DNA]</scope>
    <source>
        <strain evidence="1">EGGRZ-B1_66</strain>
        <tissue evidence="1">Body</tissue>
    </source>
</reference>
<dbReference type="EMBL" id="JBJKFK010000670">
    <property type="protein sequence ID" value="KAL3315761.1"/>
    <property type="molecule type" value="Genomic_DNA"/>
</dbReference>
<evidence type="ECO:0000313" key="2">
    <source>
        <dbReference type="Proteomes" id="UP001626550"/>
    </source>
</evidence>
<accession>A0ABD2QAJ2</accession>